<dbReference type="InterPro" id="IPR036691">
    <property type="entry name" value="Endo/exonu/phosph_ase_sf"/>
</dbReference>
<dbReference type="InterPro" id="IPR045051">
    <property type="entry name" value="SBT"/>
</dbReference>
<reference evidence="5" key="1">
    <citation type="submission" date="2022-12" db="EMBL/GenBank/DDBJ databases">
        <title>Draft genome assemblies for two species of Escallonia (Escalloniales).</title>
        <authorList>
            <person name="Chanderbali A."/>
            <person name="Dervinis C."/>
            <person name="Anghel I."/>
            <person name="Soltis D."/>
            <person name="Soltis P."/>
            <person name="Zapata F."/>
        </authorList>
    </citation>
    <scope>NUCLEOTIDE SEQUENCE</scope>
    <source>
        <strain evidence="5">UCBG64.0493</strain>
        <tissue evidence="5">Leaf</tissue>
    </source>
</reference>
<proteinExistence type="inferred from homology"/>
<feature type="domain" description="Peptidase S8/S53" evidence="3">
    <location>
        <begin position="369"/>
        <end position="472"/>
    </location>
</feature>
<dbReference type="InterPro" id="IPR025836">
    <property type="entry name" value="Zn_knuckle_CX2CX4HX4C"/>
</dbReference>
<dbReference type="SUPFAM" id="SSF56219">
    <property type="entry name" value="DNase I-like"/>
    <property type="match status" value="1"/>
</dbReference>
<evidence type="ECO:0000256" key="2">
    <source>
        <dbReference type="ARBA" id="ARBA00022729"/>
    </source>
</evidence>
<name>A0AA89AMM3_9ASTE</name>
<dbReference type="GO" id="GO:0006508">
    <property type="term" value="P:proteolysis"/>
    <property type="evidence" value="ECO:0007669"/>
    <property type="project" value="InterPro"/>
</dbReference>
<dbReference type="Pfam" id="PF00082">
    <property type="entry name" value="Peptidase_S8"/>
    <property type="match status" value="1"/>
</dbReference>
<dbReference type="Pfam" id="PF14392">
    <property type="entry name" value="zf-CCHC_4"/>
    <property type="match status" value="1"/>
</dbReference>
<comment type="caution">
    <text evidence="5">The sequence shown here is derived from an EMBL/GenBank/DDBJ whole genome shotgun (WGS) entry which is preliminary data.</text>
</comment>
<evidence type="ECO:0000313" key="6">
    <source>
        <dbReference type="Proteomes" id="UP001188597"/>
    </source>
</evidence>
<evidence type="ECO:0000313" key="5">
    <source>
        <dbReference type="EMBL" id="KAK3009854.1"/>
    </source>
</evidence>
<keyword evidence="6" id="KW-1185">Reference proteome</keyword>
<gene>
    <name evidence="5" type="ORF">RJ639_012839</name>
</gene>
<comment type="similarity">
    <text evidence="1">Belongs to the peptidase S8 family.</text>
</comment>
<dbReference type="PANTHER" id="PTHR10795">
    <property type="entry name" value="PROPROTEIN CONVERTASE SUBTILISIN/KEXIN"/>
    <property type="match status" value="1"/>
</dbReference>
<dbReference type="Gene3D" id="3.40.50.200">
    <property type="entry name" value="Peptidase S8/S53 domain"/>
    <property type="match status" value="2"/>
</dbReference>
<dbReference type="InterPro" id="IPR036852">
    <property type="entry name" value="Peptidase_S8/S53_dom_sf"/>
</dbReference>
<dbReference type="InterPro" id="IPR000209">
    <property type="entry name" value="Peptidase_S8/S53_dom"/>
</dbReference>
<sequence length="497" mass="56514">MTEENAVKIAENIDTLKEVDFMTNGKISGFKYLRIRVEIDTRLPIQTGFNRNKEANQKAWIQLQYERLSDFCFNCGRLGHGNPYTWFNNRPLSENINERLDKAYGNTQWRILFPDVTVTHLPGKSSDHLPILIRTHKSYNLGPKPFRFVAPWTRDATSHLIVKSAWRQSVMGSDAEILSQKTAITSQALQCWNLSHFGHIQTRLKNLSQKLNPIQQQEPTIENMEIEKYLTIEIDEQRKREESLWHQKFRVQLRTEGDLNTKFLHLSTLIRCRRNAIDFIKNSEGKWISSREEIRDCLTSVWPEHSSFSSEGLGPVPDRFRGVCETGDSFTTDHCNRKLIGARYYYRGFERDMGSLSEGFHFLSPRDDFRHGSHTASIAVGAVVTDLSDSFFGNCADIAKAFDDAIDDNVDIISMSLGQSGTDADFINDCFSLGALHAFQNGILVSASAGNNAEPYTVDNAAPWILTVAASSVDREFDSRVELGNGDSLKVRIRIQF</sequence>
<dbReference type="SUPFAM" id="SSF52743">
    <property type="entry name" value="Subtilisin-like"/>
    <property type="match status" value="1"/>
</dbReference>
<dbReference type="EMBL" id="JAVXUP010001603">
    <property type="protein sequence ID" value="KAK3009854.1"/>
    <property type="molecule type" value="Genomic_DNA"/>
</dbReference>
<organism evidence="5 6">
    <name type="scientific">Escallonia herrerae</name>
    <dbReference type="NCBI Taxonomy" id="1293975"/>
    <lineage>
        <taxon>Eukaryota</taxon>
        <taxon>Viridiplantae</taxon>
        <taxon>Streptophyta</taxon>
        <taxon>Embryophyta</taxon>
        <taxon>Tracheophyta</taxon>
        <taxon>Spermatophyta</taxon>
        <taxon>Magnoliopsida</taxon>
        <taxon>eudicotyledons</taxon>
        <taxon>Gunneridae</taxon>
        <taxon>Pentapetalae</taxon>
        <taxon>asterids</taxon>
        <taxon>campanulids</taxon>
        <taxon>Escalloniales</taxon>
        <taxon>Escalloniaceae</taxon>
        <taxon>Escallonia</taxon>
    </lineage>
</organism>
<dbReference type="Proteomes" id="UP001188597">
    <property type="component" value="Unassembled WGS sequence"/>
</dbReference>
<dbReference type="Gene3D" id="3.60.10.10">
    <property type="entry name" value="Endonuclease/exonuclease/phosphatase"/>
    <property type="match status" value="1"/>
</dbReference>
<accession>A0AA89AMM3</accession>
<evidence type="ECO:0000256" key="1">
    <source>
        <dbReference type="ARBA" id="ARBA00011073"/>
    </source>
</evidence>
<protein>
    <recommendedName>
        <fullName evidence="7">Peptidase S8/S53 domain-containing protein</fullName>
    </recommendedName>
</protein>
<dbReference type="AlphaFoldDB" id="A0AA89AMM3"/>
<dbReference type="Gene3D" id="3.50.30.30">
    <property type="match status" value="1"/>
</dbReference>
<dbReference type="GO" id="GO:0004252">
    <property type="term" value="F:serine-type endopeptidase activity"/>
    <property type="evidence" value="ECO:0007669"/>
    <property type="project" value="InterPro"/>
</dbReference>
<evidence type="ECO:0000259" key="4">
    <source>
        <dbReference type="Pfam" id="PF14392"/>
    </source>
</evidence>
<keyword evidence="2" id="KW-0732">Signal</keyword>
<evidence type="ECO:0000259" key="3">
    <source>
        <dbReference type="Pfam" id="PF00082"/>
    </source>
</evidence>
<feature type="domain" description="Zinc knuckle CX2CX4HX4C" evidence="4">
    <location>
        <begin position="40"/>
        <end position="81"/>
    </location>
</feature>
<evidence type="ECO:0008006" key="7">
    <source>
        <dbReference type="Google" id="ProtNLM"/>
    </source>
</evidence>